<sequence>MPDGAYQLRVPDEHRIRGLKLRDGDKLRACRTAAARQNVQAASRRPGSFWRSTVTILHERITRRGRFRSDSSAAGGGRSIDEHTEGFRLRIMQSSEERTMAAGTHQQALAAA</sequence>
<feature type="compositionally biased region" description="Low complexity" evidence="1">
    <location>
        <begin position="101"/>
        <end position="112"/>
    </location>
</feature>
<evidence type="ECO:0000256" key="1">
    <source>
        <dbReference type="SAM" id="MobiDB-lite"/>
    </source>
</evidence>
<reference evidence="2" key="1">
    <citation type="submission" date="2018-04" db="EMBL/GenBank/DDBJ databases">
        <title>WGS assembly of Panicum hallii.</title>
        <authorList>
            <person name="Lovell J."/>
            <person name="Jenkins J."/>
            <person name="Lowry D."/>
            <person name="Mamidi S."/>
            <person name="Sreedasyam A."/>
            <person name="Weng X."/>
            <person name="Barry K."/>
            <person name="Bonette J."/>
            <person name="Campitelli B."/>
            <person name="Daum C."/>
            <person name="Gordon S."/>
            <person name="Gould B."/>
            <person name="Lipzen A."/>
            <person name="Macqueen A."/>
            <person name="Palacio-Mejia J."/>
            <person name="Plott C."/>
            <person name="Shakirov E."/>
            <person name="Shu S."/>
            <person name="Yoshinaga Y."/>
            <person name="Zane M."/>
            <person name="Rokhsar D."/>
            <person name="Grimwood J."/>
            <person name="Schmutz J."/>
            <person name="Juenger T."/>
        </authorList>
    </citation>
    <scope>NUCLEOTIDE SEQUENCE [LARGE SCALE GENOMIC DNA]</scope>
    <source>
        <strain evidence="2">FIL2</strain>
    </source>
</reference>
<dbReference type="Proteomes" id="UP000243499">
    <property type="component" value="Chromosome 4"/>
</dbReference>
<feature type="compositionally biased region" description="Basic and acidic residues" evidence="1">
    <location>
        <begin position="79"/>
        <end position="88"/>
    </location>
</feature>
<dbReference type="AlphaFoldDB" id="A0A2S3HKW4"/>
<evidence type="ECO:0000313" key="2">
    <source>
        <dbReference type="EMBL" id="PAN25213.1"/>
    </source>
</evidence>
<accession>A0A2S3HKW4</accession>
<dbReference type="Gramene" id="PAN25213">
    <property type="protein sequence ID" value="PAN25213"/>
    <property type="gene ID" value="PAHAL_4G284600"/>
</dbReference>
<proteinExistence type="predicted"/>
<gene>
    <name evidence="2" type="ORF">PAHAL_4G284600</name>
</gene>
<organism evidence="2">
    <name type="scientific">Panicum hallii</name>
    <dbReference type="NCBI Taxonomy" id="206008"/>
    <lineage>
        <taxon>Eukaryota</taxon>
        <taxon>Viridiplantae</taxon>
        <taxon>Streptophyta</taxon>
        <taxon>Embryophyta</taxon>
        <taxon>Tracheophyta</taxon>
        <taxon>Spermatophyta</taxon>
        <taxon>Magnoliopsida</taxon>
        <taxon>Liliopsida</taxon>
        <taxon>Poales</taxon>
        <taxon>Poaceae</taxon>
        <taxon>PACMAD clade</taxon>
        <taxon>Panicoideae</taxon>
        <taxon>Panicodae</taxon>
        <taxon>Paniceae</taxon>
        <taxon>Panicinae</taxon>
        <taxon>Panicum</taxon>
        <taxon>Panicum sect. Panicum</taxon>
    </lineage>
</organism>
<protein>
    <submittedName>
        <fullName evidence="2">Uncharacterized protein</fullName>
    </submittedName>
</protein>
<feature type="region of interest" description="Disordered" evidence="1">
    <location>
        <begin position="67"/>
        <end position="112"/>
    </location>
</feature>
<name>A0A2S3HKW4_9POAL</name>
<dbReference type="EMBL" id="CM008049">
    <property type="protein sequence ID" value="PAN25213.1"/>
    <property type="molecule type" value="Genomic_DNA"/>
</dbReference>